<dbReference type="Gene3D" id="3.30.530.20">
    <property type="match status" value="1"/>
</dbReference>
<dbReference type="Pfam" id="PF03364">
    <property type="entry name" value="Polyketide_cyc"/>
    <property type="match status" value="1"/>
</dbReference>
<dbReference type="PANTHER" id="PTHR12901:SF10">
    <property type="entry name" value="COENZYME Q-BINDING PROTEIN COQ10, MITOCHONDRIAL"/>
    <property type="match status" value="1"/>
</dbReference>
<dbReference type="InterPro" id="IPR044996">
    <property type="entry name" value="COQ10-like"/>
</dbReference>
<proteinExistence type="inferred from homology"/>
<comment type="caution">
    <text evidence="3">The sequence shown here is derived from an EMBL/GenBank/DDBJ whole genome shotgun (WGS) entry which is preliminary data.</text>
</comment>
<name>A0ABU2A584_9BURK</name>
<evidence type="ECO:0000259" key="2">
    <source>
        <dbReference type="Pfam" id="PF03364"/>
    </source>
</evidence>
<feature type="domain" description="Coenzyme Q-binding protein COQ10 START" evidence="2">
    <location>
        <begin position="12"/>
        <end position="141"/>
    </location>
</feature>
<evidence type="ECO:0000313" key="3">
    <source>
        <dbReference type="EMBL" id="MDR7331783.1"/>
    </source>
</evidence>
<organism evidence="3 4">
    <name type="scientific">Roseateles asaccharophilus</name>
    <dbReference type="NCBI Taxonomy" id="582607"/>
    <lineage>
        <taxon>Bacteria</taxon>
        <taxon>Pseudomonadati</taxon>
        <taxon>Pseudomonadota</taxon>
        <taxon>Betaproteobacteria</taxon>
        <taxon>Burkholderiales</taxon>
        <taxon>Sphaerotilaceae</taxon>
        <taxon>Roseateles</taxon>
    </lineage>
</organism>
<dbReference type="InterPro" id="IPR005031">
    <property type="entry name" value="COQ10_START"/>
</dbReference>
<dbReference type="CDD" id="cd07813">
    <property type="entry name" value="COQ10p_like"/>
    <property type="match status" value="1"/>
</dbReference>
<dbReference type="InterPro" id="IPR023393">
    <property type="entry name" value="START-like_dom_sf"/>
</dbReference>
<dbReference type="SUPFAM" id="SSF55961">
    <property type="entry name" value="Bet v1-like"/>
    <property type="match status" value="1"/>
</dbReference>
<evidence type="ECO:0000313" key="4">
    <source>
        <dbReference type="Proteomes" id="UP001180825"/>
    </source>
</evidence>
<protein>
    <submittedName>
        <fullName evidence="3">Ribosome-associated toxin RatA of RatAB toxin-antitoxin module</fullName>
    </submittedName>
</protein>
<gene>
    <name evidence="3" type="ORF">J2X21_000895</name>
</gene>
<dbReference type="EMBL" id="JAVDXV010000001">
    <property type="protein sequence ID" value="MDR7331783.1"/>
    <property type="molecule type" value="Genomic_DNA"/>
</dbReference>
<comment type="similarity">
    <text evidence="1">Belongs to the ribosome association toxin RatA family.</text>
</comment>
<dbReference type="RefSeq" id="WP_310325366.1">
    <property type="nucleotide sequence ID" value="NZ_JAVDXV010000001.1"/>
</dbReference>
<keyword evidence="4" id="KW-1185">Reference proteome</keyword>
<accession>A0ABU2A584</accession>
<sequence>MKQVKKSVLLWYTPQEMYELVTQVERYPEFLPWCNKVEVLEQGADSVTAKLHLSYAGVRHAFTTRNRNEAGRSVRMELVDGPFSHLDGLWQFLPLNKPGTTGEPTACKIAFELSYAFSSGALEAVVSPVFDRIANTFVDSFVQRAESLYGAR</sequence>
<reference evidence="3 4" key="1">
    <citation type="submission" date="2023-07" db="EMBL/GenBank/DDBJ databases">
        <title>Sorghum-associated microbial communities from plants grown in Nebraska, USA.</title>
        <authorList>
            <person name="Schachtman D."/>
        </authorList>
    </citation>
    <scope>NUCLEOTIDE SEQUENCE [LARGE SCALE GENOMIC DNA]</scope>
    <source>
        <strain evidence="3 4">BE316</strain>
    </source>
</reference>
<dbReference type="PANTHER" id="PTHR12901">
    <property type="entry name" value="SPERM PROTEIN HOMOLOG"/>
    <property type="match status" value="1"/>
</dbReference>
<dbReference type="Proteomes" id="UP001180825">
    <property type="component" value="Unassembled WGS sequence"/>
</dbReference>
<evidence type="ECO:0000256" key="1">
    <source>
        <dbReference type="ARBA" id="ARBA00008918"/>
    </source>
</evidence>